<feature type="transmembrane region" description="Helical" evidence="2">
    <location>
        <begin position="136"/>
        <end position="158"/>
    </location>
</feature>
<organism evidence="3">
    <name type="scientific">Hexamita inflata</name>
    <dbReference type="NCBI Taxonomy" id="28002"/>
    <lineage>
        <taxon>Eukaryota</taxon>
        <taxon>Metamonada</taxon>
        <taxon>Diplomonadida</taxon>
        <taxon>Hexamitidae</taxon>
        <taxon>Hexamitinae</taxon>
        <taxon>Hexamita</taxon>
    </lineage>
</organism>
<gene>
    <name evidence="3" type="ORF">HINF_LOCUS35576</name>
    <name evidence="4" type="ORF">HINF_LOCUS72482</name>
</gene>
<keyword evidence="2" id="KW-1133">Transmembrane helix</keyword>
<name>A0AA86PZU2_9EUKA</name>
<feature type="region of interest" description="Disordered" evidence="1">
    <location>
        <begin position="182"/>
        <end position="205"/>
    </location>
</feature>
<dbReference type="EMBL" id="CAXDID020000575">
    <property type="protein sequence ID" value="CAL6103995.1"/>
    <property type="molecule type" value="Genomic_DNA"/>
</dbReference>
<keyword evidence="5" id="KW-1185">Reference proteome</keyword>
<evidence type="ECO:0000256" key="2">
    <source>
        <dbReference type="SAM" id="Phobius"/>
    </source>
</evidence>
<proteinExistence type="predicted"/>
<keyword evidence="2" id="KW-0812">Transmembrane</keyword>
<reference evidence="4 5" key="2">
    <citation type="submission" date="2024-07" db="EMBL/GenBank/DDBJ databases">
        <authorList>
            <person name="Akdeniz Z."/>
        </authorList>
    </citation>
    <scope>NUCLEOTIDE SEQUENCE [LARGE SCALE GENOMIC DNA]</scope>
</reference>
<evidence type="ECO:0000256" key="1">
    <source>
        <dbReference type="SAM" id="MobiDB-lite"/>
    </source>
</evidence>
<comment type="caution">
    <text evidence="3">The sequence shown here is derived from an EMBL/GenBank/DDBJ whole genome shotgun (WGS) entry which is preliminary data.</text>
</comment>
<reference evidence="3" key="1">
    <citation type="submission" date="2023-06" db="EMBL/GenBank/DDBJ databases">
        <authorList>
            <person name="Kurt Z."/>
        </authorList>
    </citation>
    <scope>NUCLEOTIDE SEQUENCE</scope>
</reference>
<evidence type="ECO:0000313" key="4">
    <source>
        <dbReference type="EMBL" id="CAL6103995.1"/>
    </source>
</evidence>
<dbReference type="AlphaFoldDB" id="A0AA86PZU2"/>
<evidence type="ECO:0000313" key="5">
    <source>
        <dbReference type="Proteomes" id="UP001642409"/>
    </source>
</evidence>
<dbReference type="Proteomes" id="UP001642409">
    <property type="component" value="Unassembled WGS sequence"/>
</dbReference>
<protein>
    <submittedName>
        <fullName evidence="4">Hypothetical_protein</fullName>
    </submittedName>
</protein>
<feature type="compositionally biased region" description="Basic and acidic residues" evidence="1">
    <location>
        <begin position="189"/>
        <end position="198"/>
    </location>
</feature>
<dbReference type="EMBL" id="CATOUU010000783">
    <property type="protein sequence ID" value="CAI9947931.1"/>
    <property type="molecule type" value="Genomic_DNA"/>
</dbReference>
<evidence type="ECO:0000313" key="3">
    <source>
        <dbReference type="EMBL" id="CAI9947931.1"/>
    </source>
</evidence>
<accession>A0AA86PZU2</accession>
<keyword evidence="2" id="KW-0472">Membrane</keyword>
<sequence length="205" mass="22910">MQFTPEQSLVQPNFFFTECRLISALNTSSAKIKYELKLENNVVSVLWKGKVNFDQNLNGLDLPCQSATLQQTQCQGIMTSMVGLSKAEQAVQAKRYNYTLTLQIFGSLQGSTPTGETEEQLLLSQTVQIVNRKVQLAVIGLLLIAGAAVVTIVVMLVIRKIMLNRKPNTEISNPNIITIARPTPFQSRETSKRNHRSELIQTKMQ</sequence>